<organism evidence="1 2">
    <name type="scientific">Rhizophagus irregularis</name>
    <dbReference type="NCBI Taxonomy" id="588596"/>
    <lineage>
        <taxon>Eukaryota</taxon>
        <taxon>Fungi</taxon>
        <taxon>Fungi incertae sedis</taxon>
        <taxon>Mucoromycota</taxon>
        <taxon>Glomeromycotina</taxon>
        <taxon>Glomeromycetes</taxon>
        <taxon>Glomerales</taxon>
        <taxon>Glomeraceae</taxon>
        <taxon>Rhizophagus</taxon>
    </lineage>
</organism>
<evidence type="ECO:0000313" key="2">
    <source>
        <dbReference type="Proteomes" id="UP000234323"/>
    </source>
</evidence>
<evidence type="ECO:0000313" key="1">
    <source>
        <dbReference type="EMBL" id="PKY45329.1"/>
    </source>
</evidence>
<reference evidence="1 2" key="1">
    <citation type="submission" date="2015-10" db="EMBL/GenBank/DDBJ databases">
        <title>Genome analyses suggest a sexual origin of heterokaryosis in a supposedly ancient asexual fungus.</title>
        <authorList>
            <person name="Ropars J."/>
            <person name="Sedzielewska K."/>
            <person name="Noel J."/>
            <person name="Charron P."/>
            <person name="Farinelli L."/>
            <person name="Marton T."/>
            <person name="Kruger M."/>
            <person name="Pelin A."/>
            <person name="Brachmann A."/>
            <person name="Corradi N."/>
        </authorList>
    </citation>
    <scope>NUCLEOTIDE SEQUENCE [LARGE SCALE GENOMIC DNA]</scope>
    <source>
        <strain evidence="1 2">A4</strain>
    </source>
</reference>
<dbReference type="VEuPathDB" id="FungiDB:FUN_003122"/>
<sequence>MSIALNLDSFFTGTTETVTNNFNFDTGSVTEFDTGAVTEEDTTEQRTGQIDCIKKVYDNSKASSSSIYTDIKQEQQTDSIPLSDADMKSYCEAYSNMNPHHMWTLKSGHKNIHFDLDFTYRSMLFLWEAEENPFVESQLEVYYSSILCGYFGIYVLDKKKEADLEKLFNDSEQDILRLPPKTISITKTFNIPKTNRTKDVVNKKTNSK</sequence>
<keyword evidence="2" id="KW-1185">Reference proteome</keyword>
<dbReference type="Proteomes" id="UP000234323">
    <property type="component" value="Unassembled WGS sequence"/>
</dbReference>
<proteinExistence type="predicted"/>
<dbReference type="VEuPathDB" id="FungiDB:FUN_003121"/>
<dbReference type="EMBL" id="LLXI01000377">
    <property type="protein sequence ID" value="PKY45329.1"/>
    <property type="molecule type" value="Genomic_DNA"/>
</dbReference>
<protein>
    <submittedName>
        <fullName evidence="1">Uncharacterized protein</fullName>
    </submittedName>
</protein>
<accession>A0A2I1GFC8</accession>
<comment type="caution">
    <text evidence="1">The sequence shown here is derived from an EMBL/GenBank/DDBJ whole genome shotgun (WGS) entry which is preliminary data.</text>
</comment>
<dbReference type="AlphaFoldDB" id="A0A2I1GFC8"/>
<gene>
    <name evidence="1" type="ORF">RhiirA4_516422</name>
</gene>
<name>A0A2I1GFC8_9GLOM</name>